<dbReference type="Gene3D" id="2.60.40.640">
    <property type="match status" value="2"/>
</dbReference>
<dbReference type="InterPro" id="IPR050357">
    <property type="entry name" value="Arrestin_domain-protein"/>
</dbReference>
<dbReference type="GO" id="GO:0015031">
    <property type="term" value="P:protein transport"/>
    <property type="evidence" value="ECO:0007669"/>
    <property type="project" value="TreeGrafter"/>
</dbReference>
<dbReference type="InterPro" id="IPR011022">
    <property type="entry name" value="Arrestin_C-like"/>
</dbReference>
<gene>
    <name evidence="5" type="primary">LOC116958258</name>
</gene>
<dbReference type="KEGG" id="pmrn:116958258"/>
<dbReference type="AlphaFoldDB" id="A0AAJ7XJJ2"/>
<reference evidence="5" key="1">
    <citation type="submission" date="2025-08" db="UniProtKB">
        <authorList>
            <consortium name="RefSeq"/>
        </authorList>
    </citation>
    <scope>IDENTIFICATION</scope>
    <source>
        <tissue evidence="5">Sperm</tissue>
    </source>
</reference>
<dbReference type="Pfam" id="PF00339">
    <property type="entry name" value="Arrestin_N"/>
    <property type="match status" value="1"/>
</dbReference>
<protein>
    <submittedName>
        <fullName evidence="5">Arrestin domain-containing protein 1-like</fullName>
    </submittedName>
</protein>
<feature type="domain" description="Arrestin C-terminal-like" evidence="3">
    <location>
        <begin position="167"/>
        <end position="291"/>
    </location>
</feature>
<dbReference type="InterPro" id="IPR011021">
    <property type="entry name" value="Arrestin-like_N"/>
</dbReference>
<name>A0AAJ7XJJ2_PETMA</name>
<dbReference type="GO" id="GO:1990756">
    <property type="term" value="F:ubiquitin-like ligase-substrate adaptor activity"/>
    <property type="evidence" value="ECO:0007669"/>
    <property type="project" value="TreeGrafter"/>
</dbReference>
<comment type="similarity">
    <text evidence="1">Belongs to the arrestin family.</text>
</comment>
<dbReference type="Proteomes" id="UP001318040">
    <property type="component" value="Chromosome 74"/>
</dbReference>
<evidence type="ECO:0000256" key="2">
    <source>
        <dbReference type="SAM" id="MobiDB-lite"/>
    </source>
</evidence>
<dbReference type="PANTHER" id="PTHR11188:SF176">
    <property type="entry name" value="ARRESTIN DOMAIN-CONTAINING PROTEIN 1"/>
    <property type="match status" value="1"/>
</dbReference>
<proteinExistence type="inferred from homology"/>
<evidence type="ECO:0000259" key="3">
    <source>
        <dbReference type="SMART" id="SM01017"/>
    </source>
</evidence>
<dbReference type="SMART" id="SM01017">
    <property type="entry name" value="Arrestin_C"/>
    <property type="match status" value="1"/>
</dbReference>
<dbReference type="InterPro" id="IPR014756">
    <property type="entry name" value="Ig_E-set"/>
</dbReference>
<dbReference type="GO" id="GO:0031625">
    <property type="term" value="F:ubiquitin protein ligase binding"/>
    <property type="evidence" value="ECO:0007669"/>
    <property type="project" value="TreeGrafter"/>
</dbReference>
<dbReference type="SUPFAM" id="SSF81296">
    <property type="entry name" value="E set domains"/>
    <property type="match status" value="2"/>
</dbReference>
<dbReference type="GO" id="GO:0005737">
    <property type="term" value="C:cytoplasm"/>
    <property type="evidence" value="ECO:0007669"/>
    <property type="project" value="TreeGrafter"/>
</dbReference>
<dbReference type="PANTHER" id="PTHR11188">
    <property type="entry name" value="ARRESTIN DOMAIN CONTAINING PROTEIN"/>
    <property type="match status" value="1"/>
</dbReference>
<evidence type="ECO:0000313" key="5">
    <source>
        <dbReference type="RefSeq" id="XP_032836675.1"/>
    </source>
</evidence>
<feature type="region of interest" description="Disordered" evidence="2">
    <location>
        <begin position="350"/>
        <end position="371"/>
    </location>
</feature>
<accession>A0AAJ7XJJ2</accession>
<keyword evidence="4" id="KW-1185">Reference proteome</keyword>
<evidence type="ECO:0000256" key="1">
    <source>
        <dbReference type="ARBA" id="ARBA00005298"/>
    </source>
</evidence>
<dbReference type="Pfam" id="PF02752">
    <property type="entry name" value="Arrestin_C"/>
    <property type="match status" value="1"/>
</dbReference>
<evidence type="ECO:0000313" key="4">
    <source>
        <dbReference type="Proteomes" id="UP001318040"/>
    </source>
</evidence>
<dbReference type="InterPro" id="IPR014752">
    <property type="entry name" value="Arrestin-like_C"/>
</dbReference>
<dbReference type="RefSeq" id="XP_032836675.1">
    <property type="nucleotide sequence ID" value="XM_032980784.1"/>
</dbReference>
<sequence length="475" mass="48902">MGKADSLRVLLHGGRLVYYPGDVVSGDVSFSLSGAASSWLRAVHAKCVGRCQVSQKGGTSEPEATEQYVRLALLLWKKDSSGALGSGNHSFTFHFPLPTSVPTSFEGRFGRVEYSVQAVLEAAWYRADQSARVTLYVLNPLDLNLLPECRSPSVVEVQKKVNYSLFKSATVALAVSSDLRGYVPGQVIHLTCVINNGTGKSVSGITATLVQKVTFRGRCVMYDMRTLAQLEGGSVGARQQAQWLERIALPPLPQSQLLLCHLIDVDYFVQVAIRSIGVAATLPIVVGNVPVLRCLGPATALTPTAPPLPAALGYGGGGGGGGGDGRPYEASATPLPTKLHSPLQDGRCFPTPTHGDFGDAGGASGGAAAAAGAPLAPGPPAAPFGVGAPQLCLAPGETVPFFGGAGGGAAASSSSHHPLLLPPEFSAALFPYDPPPSYEESCQAASDDAAQMGAAVLDPCQSGSGTEGPWAPCGE</sequence>
<organism evidence="4 5">
    <name type="scientific">Petromyzon marinus</name>
    <name type="common">Sea lamprey</name>
    <dbReference type="NCBI Taxonomy" id="7757"/>
    <lineage>
        <taxon>Eukaryota</taxon>
        <taxon>Metazoa</taxon>
        <taxon>Chordata</taxon>
        <taxon>Craniata</taxon>
        <taxon>Vertebrata</taxon>
        <taxon>Cyclostomata</taxon>
        <taxon>Hyperoartia</taxon>
        <taxon>Petromyzontiformes</taxon>
        <taxon>Petromyzontidae</taxon>
        <taxon>Petromyzon</taxon>
    </lineage>
</organism>